<organism evidence="11">
    <name type="scientific">Siphoviridae sp. ctkyp1</name>
    <dbReference type="NCBI Taxonomy" id="2825646"/>
    <lineage>
        <taxon>Viruses</taxon>
        <taxon>Duplodnaviria</taxon>
        <taxon>Heunggongvirae</taxon>
        <taxon>Uroviricota</taxon>
        <taxon>Caudoviricetes</taxon>
    </lineage>
</organism>
<dbReference type="PANTHER" id="PTHR30405:SF25">
    <property type="entry name" value="RNA-GUIDED DNA ENDONUCLEASE INSQ-RELATED"/>
    <property type="match status" value="1"/>
</dbReference>
<keyword evidence="11" id="KW-0378">Hydrolase</keyword>
<keyword evidence="6" id="KW-0238">DNA-binding</keyword>
<keyword evidence="5" id="KW-0862">Zinc</keyword>
<evidence type="ECO:0000256" key="7">
    <source>
        <dbReference type="ARBA" id="ARBA00023172"/>
    </source>
</evidence>
<dbReference type="NCBIfam" id="NF038281">
    <property type="entry name" value="IS200_TnpB"/>
    <property type="match status" value="1"/>
</dbReference>
<keyword evidence="4" id="KW-0479">Metal-binding</keyword>
<dbReference type="PANTHER" id="PTHR30405">
    <property type="entry name" value="TRANSPOSASE"/>
    <property type="match status" value="1"/>
</dbReference>
<evidence type="ECO:0000256" key="5">
    <source>
        <dbReference type="ARBA" id="ARBA00022833"/>
    </source>
</evidence>
<evidence type="ECO:0000256" key="4">
    <source>
        <dbReference type="ARBA" id="ARBA00022723"/>
    </source>
</evidence>
<evidence type="ECO:0000259" key="8">
    <source>
        <dbReference type="Pfam" id="PF01385"/>
    </source>
</evidence>
<dbReference type="Pfam" id="PF12323">
    <property type="entry name" value="HTH_OrfB_IS605"/>
    <property type="match status" value="1"/>
</dbReference>
<dbReference type="InterPro" id="IPR001959">
    <property type="entry name" value="Transposase"/>
</dbReference>
<dbReference type="InterPro" id="IPR010095">
    <property type="entry name" value="Cas12f1-like_TNB"/>
</dbReference>
<evidence type="ECO:0000256" key="2">
    <source>
        <dbReference type="ARBA" id="ARBA00011044"/>
    </source>
</evidence>
<evidence type="ECO:0000256" key="3">
    <source>
        <dbReference type="ARBA" id="ARBA00022578"/>
    </source>
</evidence>
<feature type="domain" description="Probable transposase IS891/IS1136/IS1341" evidence="8">
    <location>
        <begin position="168"/>
        <end position="275"/>
    </location>
</feature>
<dbReference type="GO" id="GO:0046872">
    <property type="term" value="F:metal ion binding"/>
    <property type="evidence" value="ECO:0007669"/>
    <property type="project" value="UniProtKB-KW"/>
</dbReference>
<evidence type="ECO:0000256" key="6">
    <source>
        <dbReference type="ARBA" id="ARBA00023125"/>
    </source>
</evidence>
<dbReference type="NCBIfam" id="TIGR01766">
    <property type="entry name" value="IS200/IS605 family accessory protein TnpB-like domain"/>
    <property type="match status" value="1"/>
</dbReference>
<dbReference type="InterPro" id="IPR051399">
    <property type="entry name" value="RNA-guided_DNA_endo/Transpos"/>
</dbReference>
<comment type="similarity">
    <text evidence="2">In the N-terminal section; belongs to the transposase 2 family.</text>
</comment>
<keyword evidence="3" id="KW-0815">Transposition</keyword>
<dbReference type="Pfam" id="PF01385">
    <property type="entry name" value="OrfB_IS605"/>
    <property type="match status" value="1"/>
</dbReference>
<feature type="domain" description="Cas12f1-like TNB" evidence="9">
    <location>
        <begin position="287"/>
        <end position="355"/>
    </location>
</feature>
<feature type="domain" description="Transposase putative helix-turn-helix" evidence="10">
    <location>
        <begin position="1"/>
        <end position="46"/>
    </location>
</feature>
<evidence type="ECO:0000259" key="10">
    <source>
        <dbReference type="Pfam" id="PF12323"/>
    </source>
</evidence>
<evidence type="ECO:0000313" key="11">
    <source>
        <dbReference type="EMBL" id="DAE01618.1"/>
    </source>
</evidence>
<dbReference type="Pfam" id="PF07282">
    <property type="entry name" value="Cas12f1-like_TNB"/>
    <property type="match status" value="1"/>
</dbReference>
<dbReference type="GO" id="GO:0006310">
    <property type="term" value="P:DNA recombination"/>
    <property type="evidence" value="ECO:0007669"/>
    <property type="project" value="UniProtKB-KW"/>
</dbReference>
<evidence type="ECO:0000259" key="9">
    <source>
        <dbReference type="Pfam" id="PF07282"/>
    </source>
</evidence>
<proteinExistence type="inferred from homology"/>
<dbReference type="GO" id="GO:0004519">
    <property type="term" value="F:endonuclease activity"/>
    <property type="evidence" value="ECO:0007669"/>
    <property type="project" value="UniProtKB-KW"/>
</dbReference>
<evidence type="ECO:0000256" key="1">
    <source>
        <dbReference type="ARBA" id="ARBA00008761"/>
    </source>
</evidence>
<reference evidence="11" key="1">
    <citation type="journal article" date="2021" name="Proc. Natl. Acad. Sci. U.S.A.">
        <title>A Catalog of Tens of Thousands of Viruses from Human Metagenomes Reveals Hidden Associations with Chronic Diseases.</title>
        <authorList>
            <person name="Tisza M.J."/>
            <person name="Buck C.B."/>
        </authorList>
    </citation>
    <scope>NUCLEOTIDE SEQUENCE</scope>
    <source>
        <strain evidence="11">Ctkyp1</strain>
    </source>
</reference>
<name>A0A8S5P3P3_9CAUD</name>
<keyword evidence="11" id="KW-0540">Nuclease</keyword>
<protein>
    <submittedName>
        <fullName evidence="11">Endonuclease</fullName>
    </submittedName>
</protein>
<dbReference type="EMBL" id="BK015328">
    <property type="protein sequence ID" value="DAE01618.1"/>
    <property type="molecule type" value="Genomic_DNA"/>
</dbReference>
<dbReference type="InterPro" id="IPR021027">
    <property type="entry name" value="Transposase_put_HTH"/>
</dbReference>
<sequence length="363" mass="41820">MQKGVKFRLYPSKKQQNLINQTLGCYRLIFNKGLAMRNEAYFNGEKIGYSQTSAMLTSLKKQEDYVFLKLVDSIALQQALRDLDRGFVNMYSKRANRPQYKSKHNNHQSYRTLNQGNNIRIVGKYIKLPKLGYVKIRQSMEIGRINNVTIERTPTGKYFAVLNIEFTPEPRPNKGGLIGIDVGIKEFYSDSNGNVVSNPKYLEKSMRKLAREQRKLCRKQKGSNNRNKQRIKVALVHEKVVNQRNDFLQKQSTILVSENQTICIENLNVKGMIRNHKLAKFIASASWSSFFAMLKYKAAWYGNKVIKVPTMYPSSQICNCCGYKNPLVKNLSVRNWECPKCHSKHNRDFNASINILNKGLSLA</sequence>
<keyword evidence="11" id="KW-0255">Endonuclease</keyword>
<comment type="similarity">
    <text evidence="1">In the C-terminal section; belongs to the transposase 35 family.</text>
</comment>
<dbReference type="InterPro" id="IPR053522">
    <property type="entry name" value="RNA-guided_endonuclease_TnpB"/>
</dbReference>
<dbReference type="GO" id="GO:0032196">
    <property type="term" value="P:transposition"/>
    <property type="evidence" value="ECO:0007669"/>
    <property type="project" value="UniProtKB-KW"/>
</dbReference>
<dbReference type="NCBIfam" id="NF040570">
    <property type="entry name" value="guided_TnpB"/>
    <property type="match status" value="1"/>
</dbReference>
<keyword evidence="7" id="KW-0233">DNA recombination</keyword>
<accession>A0A8S5P3P3</accession>
<dbReference type="GO" id="GO:0003677">
    <property type="term" value="F:DNA binding"/>
    <property type="evidence" value="ECO:0007669"/>
    <property type="project" value="UniProtKB-KW"/>
</dbReference>